<dbReference type="PIRSF" id="PIRSF017082">
    <property type="entry name" value="YflP"/>
    <property type="match status" value="1"/>
</dbReference>
<dbReference type="PANTHER" id="PTHR42928:SF5">
    <property type="entry name" value="BLR1237 PROTEIN"/>
    <property type="match status" value="1"/>
</dbReference>
<evidence type="ECO:0008006" key="5">
    <source>
        <dbReference type="Google" id="ProtNLM"/>
    </source>
</evidence>
<dbReference type="PANTHER" id="PTHR42928">
    <property type="entry name" value="TRICARBOXYLATE-BINDING PROTEIN"/>
    <property type="match status" value="1"/>
</dbReference>
<feature type="signal peptide" evidence="2">
    <location>
        <begin position="1"/>
        <end position="27"/>
    </location>
</feature>
<name>A0A7G5EH03_9BURK</name>
<dbReference type="Pfam" id="PF03401">
    <property type="entry name" value="TctC"/>
    <property type="match status" value="1"/>
</dbReference>
<dbReference type="EMBL" id="CP058554">
    <property type="protein sequence ID" value="QMV73278.1"/>
    <property type="molecule type" value="Genomic_DNA"/>
</dbReference>
<dbReference type="Gene3D" id="3.40.190.10">
    <property type="entry name" value="Periplasmic binding protein-like II"/>
    <property type="match status" value="1"/>
</dbReference>
<accession>A0A7G5EH03</accession>
<dbReference type="SUPFAM" id="SSF53850">
    <property type="entry name" value="Periplasmic binding protein-like II"/>
    <property type="match status" value="1"/>
</dbReference>
<dbReference type="Proteomes" id="UP000515240">
    <property type="component" value="Chromosome"/>
</dbReference>
<evidence type="ECO:0000256" key="2">
    <source>
        <dbReference type="SAM" id="SignalP"/>
    </source>
</evidence>
<sequence>MSISQKFKRAASWGVLIGAWAGAVVQAAEFPDKQVTIVVPYAAGGFTDQVARAIAPVLAEKWGKPVVIDNRPGGGTTIGTALVARAPADGHTLLLSSLGYLTNPLMMPRLPYDPQDLKPLMMVSESPSVLYVGKQVPANNLAEFASYMRANDGKVAFASSGVGSSPHICAEMLASAVGAHIIHAPYRGNAPALNALMGGEVAALLDAPSSVSYVQAGRMKVLGVASDKPVRSALPLTPFSQSSAPELKPYSCSSFFGFFMPAKVPAALQQRIYRDLRAVVEVPSVADGVTRPGGELHLLGPEDFTAYLDAQRPRWAAVIREKHITQE</sequence>
<evidence type="ECO:0000313" key="4">
    <source>
        <dbReference type="Proteomes" id="UP000515240"/>
    </source>
</evidence>
<dbReference type="KEGG" id="cpis:HS961_10820"/>
<dbReference type="RefSeq" id="WP_182327809.1">
    <property type="nucleotide sequence ID" value="NZ_CP058554.1"/>
</dbReference>
<dbReference type="AlphaFoldDB" id="A0A7G5EH03"/>
<keyword evidence="4" id="KW-1185">Reference proteome</keyword>
<dbReference type="InterPro" id="IPR042100">
    <property type="entry name" value="Bug_dom1"/>
</dbReference>
<evidence type="ECO:0000256" key="1">
    <source>
        <dbReference type="ARBA" id="ARBA00006987"/>
    </source>
</evidence>
<feature type="chain" id="PRO_5028951794" description="Tripartite tricarboxylate transporter substrate binding protein" evidence="2">
    <location>
        <begin position="28"/>
        <end position="327"/>
    </location>
</feature>
<dbReference type="Gene3D" id="3.40.190.150">
    <property type="entry name" value="Bordetella uptake gene, domain 1"/>
    <property type="match status" value="1"/>
</dbReference>
<reference evidence="3 4" key="1">
    <citation type="journal article" date="2020" name="G3 (Bethesda)">
        <title>CeMbio - The Caenorhabditis elegans Microbiome Resource.</title>
        <authorList>
            <person name="Dirksen P."/>
            <person name="Assie A."/>
            <person name="Zimmermann J."/>
            <person name="Zhang F."/>
            <person name="Tietje A.M."/>
            <person name="Marsh S.A."/>
            <person name="Felix M.A."/>
            <person name="Shapira M."/>
            <person name="Kaleta C."/>
            <person name="Schulenburg H."/>
            <person name="Samuel B."/>
        </authorList>
    </citation>
    <scope>NUCLEOTIDE SEQUENCE [LARGE SCALE GENOMIC DNA]</scope>
    <source>
        <strain evidence="3 4">BIGb0172</strain>
    </source>
</reference>
<dbReference type="InterPro" id="IPR005064">
    <property type="entry name" value="BUG"/>
</dbReference>
<evidence type="ECO:0000313" key="3">
    <source>
        <dbReference type="EMBL" id="QMV73278.1"/>
    </source>
</evidence>
<organism evidence="3 4">
    <name type="scientific">Comamonas piscis</name>
    <dbReference type="NCBI Taxonomy" id="1562974"/>
    <lineage>
        <taxon>Bacteria</taxon>
        <taxon>Pseudomonadati</taxon>
        <taxon>Pseudomonadota</taxon>
        <taxon>Betaproteobacteria</taxon>
        <taxon>Burkholderiales</taxon>
        <taxon>Comamonadaceae</taxon>
        <taxon>Comamonas</taxon>
    </lineage>
</organism>
<proteinExistence type="inferred from homology"/>
<protein>
    <recommendedName>
        <fullName evidence="5">Tripartite tricarboxylate transporter substrate binding protein</fullName>
    </recommendedName>
</protein>
<keyword evidence="2" id="KW-0732">Signal</keyword>
<comment type="similarity">
    <text evidence="1">Belongs to the UPF0065 (bug) family.</text>
</comment>
<gene>
    <name evidence="3" type="ORF">HS961_10820</name>
</gene>